<dbReference type="EMBL" id="KE145368">
    <property type="protein sequence ID" value="EPE28834.1"/>
    <property type="molecule type" value="Genomic_DNA"/>
</dbReference>
<gene>
    <name evidence="2" type="ORF">GLAREA_09955</name>
</gene>
<dbReference type="OMA" id="AHFYHAY"/>
<dbReference type="eggNOG" id="ENOG502TFWA">
    <property type="taxonomic scope" value="Eukaryota"/>
</dbReference>
<dbReference type="OrthoDB" id="3515910at2759"/>
<dbReference type="AlphaFoldDB" id="S3CV54"/>
<sequence>MTDENPNNAFELSLWSYHDENSYDLFDEWLGLAPLVSPPPSPMTANSSDDIESIYTGLHRSVDKVVAQMSIRTPAQLDQIREQNRKLIKKLITLESVITRDSAAPTGAAESHSRSTTSISVDDRVRRKRRRVLPATDPETVDISVTCTPNVARHESSSVESHSPGIEACLVDGDSKLAKKLLQIGNQEARTQVVEFEAQLRASQYQKTLPNMYQFSSVTQLTDMSYFMRLVVDLGMVIESSIFGEQMSRIRKRIAFAHFYHAYTLAQNNPSVFLTWCDNQKVQFKSMLRKGGHKSVVQHRFAELVFSRPDNHGGASSPSPSDTSDDLKRRMTKIQTWRKSGKRWAQIIQRFGYGILLLLPYSLSDEEMRVARDKIIDYCLDLIDSRKHLFVDVLQKANDLLDMHFFPQNAEVNLTNDNRADCLDVTDWDDLLSSPVYKAI</sequence>
<protein>
    <submittedName>
        <fullName evidence="2">Uncharacterized protein</fullName>
    </submittedName>
</protein>
<reference evidence="2 3" key="1">
    <citation type="journal article" date="2013" name="BMC Genomics">
        <title>Genomics-driven discovery of the pneumocandin biosynthetic gene cluster in the fungus Glarea lozoyensis.</title>
        <authorList>
            <person name="Chen L."/>
            <person name="Yue Q."/>
            <person name="Zhang X."/>
            <person name="Xiang M."/>
            <person name="Wang C."/>
            <person name="Li S."/>
            <person name="Che Y."/>
            <person name="Ortiz-Lopez F.J."/>
            <person name="Bills G.F."/>
            <person name="Liu X."/>
            <person name="An Z."/>
        </authorList>
    </citation>
    <scope>NUCLEOTIDE SEQUENCE [LARGE SCALE GENOMIC DNA]</scope>
    <source>
        <strain evidence="3">ATCC 20868 / MF5171</strain>
    </source>
</reference>
<feature type="region of interest" description="Disordered" evidence="1">
    <location>
        <begin position="102"/>
        <end position="122"/>
    </location>
</feature>
<dbReference type="KEGG" id="glz:GLAREA_09955"/>
<name>S3CV54_GLAL2</name>
<dbReference type="Proteomes" id="UP000016922">
    <property type="component" value="Unassembled WGS sequence"/>
</dbReference>
<dbReference type="HOGENOM" id="CLU_622635_0_0_1"/>
<organism evidence="2 3">
    <name type="scientific">Glarea lozoyensis (strain ATCC 20868 / MF5171)</name>
    <dbReference type="NCBI Taxonomy" id="1116229"/>
    <lineage>
        <taxon>Eukaryota</taxon>
        <taxon>Fungi</taxon>
        <taxon>Dikarya</taxon>
        <taxon>Ascomycota</taxon>
        <taxon>Pezizomycotina</taxon>
        <taxon>Leotiomycetes</taxon>
        <taxon>Helotiales</taxon>
        <taxon>Helotiaceae</taxon>
        <taxon>Glarea</taxon>
    </lineage>
</organism>
<proteinExistence type="predicted"/>
<keyword evidence="3" id="KW-1185">Reference proteome</keyword>
<dbReference type="RefSeq" id="XP_008084742.1">
    <property type="nucleotide sequence ID" value="XM_008086551.1"/>
</dbReference>
<dbReference type="GeneID" id="19469002"/>
<evidence type="ECO:0000313" key="3">
    <source>
        <dbReference type="Proteomes" id="UP000016922"/>
    </source>
</evidence>
<accession>S3CV54</accession>
<evidence type="ECO:0000256" key="1">
    <source>
        <dbReference type="SAM" id="MobiDB-lite"/>
    </source>
</evidence>
<feature type="region of interest" description="Disordered" evidence="1">
    <location>
        <begin position="308"/>
        <end position="327"/>
    </location>
</feature>
<evidence type="ECO:0000313" key="2">
    <source>
        <dbReference type="EMBL" id="EPE28834.1"/>
    </source>
</evidence>